<dbReference type="AlphaFoldDB" id="A0A0D2CUV2"/>
<dbReference type="HOGENOM" id="CLU_1948839_0_0_1"/>
<sequence>MSPGPKDGASSLGGVAAFGSSRSRSARAALPDTQSWSSTSGLSLLALLLLSGQQSRNPNYRAIPTIGITVSSHTARFAPPAPKALMHFRMPFARASTSHSPKEGLEHYGVDTIPRYLAETLAMTEIVTR</sequence>
<evidence type="ECO:0000313" key="2">
    <source>
        <dbReference type="Proteomes" id="UP000054342"/>
    </source>
</evidence>
<name>A0A0D2CUV2_9EURO</name>
<proteinExistence type="predicted"/>
<gene>
    <name evidence="1" type="ORF">PV05_06292</name>
</gene>
<accession>A0A0D2CUV2</accession>
<dbReference type="Proteomes" id="UP000054342">
    <property type="component" value="Unassembled WGS sequence"/>
</dbReference>
<keyword evidence="2" id="KW-1185">Reference proteome</keyword>
<dbReference type="GeneID" id="25328200"/>
<dbReference type="RefSeq" id="XP_013314466.1">
    <property type="nucleotide sequence ID" value="XM_013459012.1"/>
</dbReference>
<dbReference type="EMBL" id="KN847320">
    <property type="protein sequence ID" value="KIW53882.1"/>
    <property type="molecule type" value="Genomic_DNA"/>
</dbReference>
<reference evidence="1 2" key="1">
    <citation type="submission" date="2015-01" db="EMBL/GenBank/DDBJ databases">
        <title>The Genome Sequence of Exophiala xenobiotica CBS118157.</title>
        <authorList>
            <consortium name="The Broad Institute Genomics Platform"/>
            <person name="Cuomo C."/>
            <person name="de Hoog S."/>
            <person name="Gorbushina A."/>
            <person name="Stielow B."/>
            <person name="Teixiera M."/>
            <person name="Abouelleil A."/>
            <person name="Chapman S.B."/>
            <person name="Priest M."/>
            <person name="Young S.K."/>
            <person name="Wortman J."/>
            <person name="Nusbaum C."/>
            <person name="Birren B."/>
        </authorList>
    </citation>
    <scope>NUCLEOTIDE SEQUENCE [LARGE SCALE GENOMIC DNA]</scope>
    <source>
        <strain evidence="1 2">CBS 118157</strain>
    </source>
</reference>
<protein>
    <submittedName>
        <fullName evidence="1">Uncharacterized protein</fullName>
    </submittedName>
</protein>
<evidence type="ECO:0000313" key="1">
    <source>
        <dbReference type="EMBL" id="KIW53882.1"/>
    </source>
</evidence>
<organism evidence="1 2">
    <name type="scientific">Exophiala xenobiotica</name>
    <dbReference type="NCBI Taxonomy" id="348802"/>
    <lineage>
        <taxon>Eukaryota</taxon>
        <taxon>Fungi</taxon>
        <taxon>Dikarya</taxon>
        <taxon>Ascomycota</taxon>
        <taxon>Pezizomycotina</taxon>
        <taxon>Eurotiomycetes</taxon>
        <taxon>Chaetothyriomycetidae</taxon>
        <taxon>Chaetothyriales</taxon>
        <taxon>Herpotrichiellaceae</taxon>
        <taxon>Exophiala</taxon>
    </lineage>
</organism>